<organism evidence="2 3">
    <name type="scientific">Loxostege sticticalis</name>
    <name type="common">Beet webworm moth</name>
    <dbReference type="NCBI Taxonomy" id="481309"/>
    <lineage>
        <taxon>Eukaryota</taxon>
        <taxon>Metazoa</taxon>
        <taxon>Ecdysozoa</taxon>
        <taxon>Arthropoda</taxon>
        <taxon>Hexapoda</taxon>
        <taxon>Insecta</taxon>
        <taxon>Pterygota</taxon>
        <taxon>Neoptera</taxon>
        <taxon>Endopterygota</taxon>
        <taxon>Lepidoptera</taxon>
        <taxon>Glossata</taxon>
        <taxon>Ditrysia</taxon>
        <taxon>Pyraloidea</taxon>
        <taxon>Crambidae</taxon>
        <taxon>Pyraustinae</taxon>
        <taxon>Loxostege</taxon>
    </lineage>
</organism>
<feature type="compositionally biased region" description="Low complexity" evidence="1">
    <location>
        <begin position="358"/>
        <end position="377"/>
    </location>
</feature>
<comment type="caution">
    <text evidence="2">The sequence shown here is derived from an EMBL/GenBank/DDBJ whole genome shotgun (WGS) entry which is preliminary data.</text>
</comment>
<reference evidence="2 3" key="1">
    <citation type="submission" date="2024-06" db="EMBL/GenBank/DDBJ databases">
        <title>A chromosome-level genome assembly of beet webworm, Loxostege sticticalis.</title>
        <authorList>
            <person name="Zhang Y."/>
        </authorList>
    </citation>
    <scope>NUCLEOTIDE SEQUENCE [LARGE SCALE GENOMIC DNA]</scope>
    <source>
        <strain evidence="2">AQ026</strain>
        <tissue evidence="2">Whole body</tissue>
    </source>
</reference>
<proteinExistence type="predicted"/>
<dbReference type="EMBL" id="JBEUOH010000008">
    <property type="protein sequence ID" value="KAL0883908.1"/>
    <property type="molecule type" value="Genomic_DNA"/>
</dbReference>
<dbReference type="Pfam" id="PF14895">
    <property type="entry name" value="PPPI_inhib"/>
    <property type="match status" value="1"/>
</dbReference>
<feature type="region of interest" description="Disordered" evidence="1">
    <location>
        <begin position="358"/>
        <end position="380"/>
    </location>
</feature>
<dbReference type="Proteomes" id="UP001549920">
    <property type="component" value="Unassembled WGS sequence"/>
</dbReference>
<accession>A0ABR3I595</accession>
<dbReference type="PANTHER" id="PTHR21055:SF3">
    <property type="entry name" value="PROTEIN PHOSPHATASE 1 REGULATORY SUBUNIT 36"/>
    <property type="match status" value="1"/>
</dbReference>
<protein>
    <recommendedName>
        <fullName evidence="4">Protein phosphatase 1 regulatory subunit 36-like</fullName>
    </recommendedName>
</protein>
<dbReference type="PANTHER" id="PTHR21055">
    <property type="entry name" value="PROTEIN PHOSPHATASE 1 REGULATORY SUBUNIT 36"/>
    <property type="match status" value="1"/>
</dbReference>
<evidence type="ECO:0000313" key="2">
    <source>
        <dbReference type="EMBL" id="KAL0883908.1"/>
    </source>
</evidence>
<gene>
    <name evidence="2" type="ORF">ABMA27_015976</name>
</gene>
<evidence type="ECO:0008006" key="4">
    <source>
        <dbReference type="Google" id="ProtNLM"/>
    </source>
</evidence>
<dbReference type="InterPro" id="IPR026142">
    <property type="entry name" value="Pro_pase_1_reg_su_36"/>
</dbReference>
<keyword evidence="3" id="KW-1185">Reference proteome</keyword>
<evidence type="ECO:0000256" key="1">
    <source>
        <dbReference type="SAM" id="MobiDB-lite"/>
    </source>
</evidence>
<evidence type="ECO:0000313" key="3">
    <source>
        <dbReference type="Proteomes" id="UP001549920"/>
    </source>
</evidence>
<name>A0ABR3I595_LOXSC</name>
<sequence length="450" mass="53161">MFEDDDDDDEYEALYENGHWKWDDTINQLVFERQVQQNNDESVQEDDFTSQIKTIFAPIEFKDDLDLMEQQRFRKRFQRHQEEDGDVIFLQDIKDVALYTAPNTILTPTVVSILHMSTTDRFIRALILYFQYYLQTADLMAQRMLELESKVRTARSFKMELEMRDNLEDLRLLVAKEYCTIILGGAELRKFHHMGPNKKISSLSKKDALVFESVLRFCLQIVWLALGRQSFNQIELEIHRMFKSQLFNMIEHKMKTDYIAKMAPYERFVLLGHCVQEKQKLNMLSPLLNEILCHRPMDFRMFALGTVKLPFSPPRLRFMEEALSMNERLFQKSGVTLGILGMPRSRFDTMLREIKLGSRSPTSSSSFRTKSMSRTSRVSMRKSTLAVGQKLYNDIDIPNKHYDKEWIPEEFPTQTARPSVCNPVQRQRWMARASRLTGRHVVRKNRNIRH</sequence>